<dbReference type="Proteomes" id="UP000516028">
    <property type="component" value="Chromosome"/>
</dbReference>
<evidence type="ECO:0000313" key="2">
    <source>
        <dbReference type="Proteomes" id="UP000516028"/>
    </source>
</evidence>
<dbReference type="KEGG" id="daer:H9K75_09445"/>
<name>A0A7H0GP24_9BURK</name>
<accession>A0A7H0GP24</accession>
<organism evidence="1 2">
    <name type="scientific">Diaphorobacter aerolatus</name>
    <dbReference type="NCBI Taxonomy" id="1288495"/>
    <lineage>
        <taxon>Bacteria</taxon>
        <taxon>Pseudomonadati</taxon>
        <taxon>Pseudomonadota</taxon>
        <taxon>Betaproteobacteria</taxon>
        <taxon>Burkholderiales</taxon>
        <taxon>Comamonadaceae</taxon>
        <taxon>Diaphorobacter</taxon>
    </lineage>
</organism>
<gene>
    <name evidence="1" type="ORF">H9K75_09445</name>
</gene>
<reference evidence="1 2" key="1">
    <citation type="submission" date="2020-08" db="EMBL/GenBank/DDBJ databases">
        <title>Genome sequence of Diaphorobacter aerolatus KACC 16536T.</title>
        <authorList>
            <person name="Hyun D.-W."/>
            <person name="Bae J.-W."/>
        </authorList>
    </citation>
    <scope>NUCLEOTIDE SEQUENCE [LARGE SCALE GENOMIC DNA]</scope>
    <source>
        <strain evidence="1 2">KACC 16536</strain>
    </source>
</reference>
<protein>
    <submittedName>
        <fullName evidence="1">Uncharacterized protein</fullName>
    </submittedName>
</protein>
<evidence type="ECO:0000313" key="1">
    <source>
        <dbReference type="EMBL" id="QNP50040.1"/>
    </source>
</evidence>
<dbReference type="AlphaFoldDB" id="A0A7H0GP24"/>
<dbReference type="EMBL" id="CP060783">
    <property type="protein sequence ID" value="QNP50040.1"/>
    <property type="molecule type" value="Genomic_DNA"/>
</dbReference>
<dbReference type="RefSeq" id="WP_187725580.1">
    <property type="nucleotide sequence ID" value="NZ_CP060783.1"/>
</dbReference>
<proteinExistence type="predicted"/>
<keyword evidence="2" id="KW-1185">Reference proteome</keyword>
<sequence length="211" mass="23573">MNAPQTMQKTLLDSLVYLDKDFAADRYEVWSGESAHTRITRLQGRKAGASVLPFSAEVSAQETRAYPVSTLHMLAALWPELAEQPAVNVSEYAERSASEFGWVQGTLSTFQVRSKTQRDGQDVVTAQSSHFQLRGLEHGRYIDLITTPDYFASGFNALLPLQMTLLAKFALPVCMYMRLLPARDHAENWIAVPLVIVESRPALLRDIAALF</sequence>